<organism evidence="1 2">
    <name type="scientific">Luteolibacter pohnpeiensis</name>
    <dbReference type="NCBI Taxonomy" id="454153"/>
    <lineage>
        <taxon>Bacteria</taxon>
        <taxon>Pseudomonadati</taxon>
        <taxon>Verrucomicrobiota</taxon>
        <taxon>Verrucomicrobiia</taxon>
        <taxon>Verrucomicrobiales</taxon>
        <taxon>Verrucomicrobiaceae</taxon>
        <taxon>Luteolibacter</taxon>
    </lineage>
</organism>
<comment type="caution">
    <text evidence="1">The sequence shown here is derived from an EMBL/GenBank/DDBJ whole genome shotgun (WGS) entry which is preliminary data.</text>
</comment>
<name>A0A934SA86_9BACT</name>
<dbReference type="EMBL" id="JAENIJ010000077">
    <property type="protein sequence ID" value="MBK1884698.1"/>
    <property type="molecule type" value="Genomic_DNA"/>
</dbReference>
<gene>
    <name evidence="1" type="ORF">JIN85_19965</name>
</gene>
<evidence type="ECO:0000313" key="2">
    <source>
        <dbReference type="Proteomes" id="UP000603141"/>
    </source>
</evidence>
<protein>
    <submittedName>
        <fullName evidence="1">Uncharacterized protein</fullName>
    </submittedName>
</protein>
<evidence type="ECO:0000313" key="1">
    <source>
        <dbReference type="EMBL" id="MBK1884698.1"/>
    </source>
</evidence>
<dbReference type="RefSeq" id="WP_200274134.1">
    <property type="nucleotide sequence ID" value="NZ_JAENIJ010000077.1"/>
</dbReference>
<keyword evidence="2" id="KW-1185">Reference proteome</keyword>
<dbReference type="Proteomes" id="UP000603141">
    <property type="component" value="Unassembled WGS sequence"/>
</dbReference>
<reference evidence="1" key="1">
    <citation type="submission" date="2021-01" db="EMBL/GenBank/DDBJ databases">
        <title>Modified the classification status of verrucomicrobia.</title>
        <authorList>
            <person name="Feng X."/>
        </authorList>
    </citation>
    <scope>NUCLEOTIDE SEQUENCE</scope>
    <source>
        <strain evidence="1">KCTC 22041</strain>
    </source>
</reference>
<accession>A0A934SA86</accession>
<sequence length="140" mass="16219">MTEEIHYLVRQSAANDGLIYPSELDQKEYYGFGSFYLMGAEDADPAEEYTFRAVLGEELIVTTAERFRDEKYFFSVQMKKVGRFIFYAQAMPKKYPYSGQLSSLQGMYAFRRMRSWKPAALDVACREHGFYFVGASPMNT</sequence>
<dbReference type="AlphaFoldDB" id="A0A934SA86"/>
<proteinExistence type="predicted"/>